<name>A0A9W9MRU2_9EURO</name>
<reference evidence="2" key="2">
    <citation type="journal article" date="2023" name="IMA Fungus">
        <title>Comparative genomic study of the Penicillium genus elucidates a diverse pangenome and 15 lateral gene transfer events.</title>
        <authorList>
            <person name="Petersen C."/>
            <person name="Sorensen T."/>
            <person name="Nielsen M.R."/>
            <person name="Sondergaard T.E."/>
            <person name="Sorensen J.L."/>
            <person name="Fitzpatrick D.A."/>
            <person name="Frisvad J.C."/>
            <person name="Nielsen K.L."/>
        </authorList>
    </citation>
    <scope>NUCLEOTIDE SEQUENCE</scope>
    <source>
        <strain evidence="2">IBT 16849</strain>
    </source>
</reference>
<protein>
    <submittedName>
        <fullName evidence="2">Uncharacterized protein</fullName>
    </submittedName>
</protein>
<feature type="region of interest" description="Disordered" evidence="1">
    <location>
        <begin position="43"/>
        <end position="68"/>
    </location>
</feature>
<dbReference type="AlphaFoldDB" id="A0A9W9MRU2"/>
<keyword evidence="3" id="KW-1185">Reference proteome</keyword>
<sequence>MEHMADSGTDYTYMEIRTKNAKADRAMANNNTNIISIVIQALPAPPPPTSTTESSLFPSVSGTSRSIG</sequence>
<gene>
    <name evidence="2" type="ORF">N7472_002755</name>
</gene>
<feature type="compositionally biased region" description="Low complexity" evidence="1">
    <location>
        <begin position="50"/>
        <end position="59"/>
    </location>
</feature>
<comment type="caution">
    <text evidence="2">The sequence shown here is derived from an EMBL/GenBank/DDBJ whole genome shotgun (WGS) entry which is preliminary data.</text>
</comment>
<accession>A0A9W9MRU2</accession>
<evidence type="ECO:0000256" key="1">
    <source>
        <dbReference type="SAM" id="MobiDB-lite"/>
    </source>
</evidence>
<reference evidence="2" key="1">
    <citation type="submission" date="2022-11" db="EMBL/GenBank/DDBJ databases">
        <authorList>
            <person name="Petersen C."/>
        </authorList>
    </citation>
    <scope>NUCLEOTIDE SEQUENCE</scope>
    <source>
        <strain evidence="2">IBT 16849</strain>
    </source>
</reference>
<proteinExistence type="predicted"/>
<organism evidence="2 3">
    <name type="scientific">Penicillium cf. griseofulvum</name>
    <dbReference type="NCBI Taxonomy" id="2972120"/>
    <lineage>
        <taxon>Eukaryota</taxon>
        <taxon>Fungi</taxon>
        <taxon>Dikarya</taxon>
        <taxon>Ascomycota</taxon>
        <taxon>Pezizomycotina</taxon>
        <taxon>Eurotiomycetes</taxon>
        <taxon>Eurotiomycetidae</taxon>
        <taxon>Eurotiales</taxon>
        <taxon>Aspergillaceae</taxon>
        <taxon>Penicillium</taxon>
    </lineage>
</organism>
<evidence type="ECO:0000313" key="3">
    <source>
        <dbReference type="Proteomes" id="UP001150879"/>
    </source>
</evidence>
<dbReference type="EMBL" id="JAPQKP010000002">
    <property type="protein sequence ID" value="KAJ5206307.1"/>
    <property type="molecule type" value="Genomic_DNA"/>
</dbReference>
<evidence type="ECO:0000313" key="2">
    <source>
        <dbReference type="EMBL" id="KAJ5206307.1"/>
    </source>
</evidence>
<dbReference type="Proteomes" id="UP001150879">
    <property type="component" value="Unassembled WGS sequence"/>
</dbReference>